<evidence type="ECO:0000313" key="1">
    <source>
        <dbReference type="EnsemblPlants" id="PGSC0003DMT400009379"/>
    </source>
</evidence>
<proteinExistence type="predicted"/>
<keyword evidence="2" id="KW-1185">Reference proteome</keyword>
<dbReference type="InParanoid" id="M0ZW53"/>
<accession>M0ZW53</accession>
<protein>
    <submittedName>
        <fullName evidence="1">Uncharacterized protein</fullName>
    </submittedName>
</protein>
<name>M0ZW53_SOLTU</name>
<reference evidence="1" key="2">
    <citation type="submission" date="2015-06" db="UniProtKB">
        <authorList>
            <consortium name="EnsemblPlants"/>
        </authorList>
    </citation>
    <scope>IDENTIFICATION</scope>
    <source>
        <strain evidence="1">DM1-3 516 R44</strain>
    </source>
</reference>
<dbReference type="AlphaFoldDB" id="M0ZW53"/>
<dbReference type="HOGENOM" id="CLU_2836186_0_0_1"/>
<dbReference type="EnsemblPlants" id="PGSC0003DMT400009379">
    <property type="protein sequence ID" value="PGSC0003DMT400009379"/>
    <property type="gene ID" value="PGSC0003DMG401003646"/>
</dbReference>
<reference evidence="2" key="1">
    <citation type="journal article" date="2011" name="Nature">
        <title>Genome sequence and analysis of the tuber crop potato.</title>
        <authorList>
            <consortium name="The Potato Genome Sequencing Consortium"/>
        </authorList>
    </citation>
    <scope>NUCLEOTIDE SEQUENCE [LARGE SCALE GENOMIC DNA]</scope>
    <source>
        <strain evidence="2">cv. DM1-3 516 R44</strain>
    </source>
</reference>
<sequence>MSRSMIFQRHVILHLSSYNQHSQDLLIKHKEILASFLVVPITIANFDAIELWSYSVSSLLQLSSPM</sequence>
<dbReference type="Gramene" id="PGSC0003DMT400009379">
    <property type="protein sequence ID" value="PGSC0003DMT400009379"/>
    <property type="gene ID" value="PGSC0003DMG401003646"/>
</dbReference>
<organism evidence="1 2">
    <name type="scientific">Solanum tuberosum</name>
    <name type="common">Potato</name>
    <dbReference type="NCBI Taxonomy" id="4113"/>
    <lineage>
        <taxon>Eukaryota</taxon>
        <taxon>Viridiplantae</taxon>
        <taxon>Streptophyta</taxon>
        <taxon>Embryophyta</taxon>
        <taxon>Tracheophyta</taxon>
        <taxon>Spermatophyta</taxon>
        <taxon>Magnoliopsida</taxon>
        <taxon>eudicotyledons</taxon>
        <taxon>Gunneridae</taxon>
        <taxon>Pentapetalae</taxon>
        <taxon>asterids</taxon>
        <taxon>lamiids</taxon>
        <taxon>Solanales</taxon>
        <taxon>Solanaceae</taxon>
        <taxon>Solanoideae</taxon>
        <taxon>Solaneae</taxon>
        <taxon>Solanum</taxon>
    </lineage>
</organism>
<dbReference type="PaxDb" id="4113-PGSC0003DMT400009379"/>
<evidence type="ECO:0000313" key="2">
    <source>
        <dbReference type="Proteomes" id="UP000011115"/>
    </source>
</evidence>
<dbReference type="Proteomes" id="UP000011115">
    <property type="component" value="Unassembled WGS sequence"/>
</dbReference>